<evidence type="ECO:0000313" key="2">
    <source>
        <dbReference type="Proteomes" id="UP000632222"/>
    </source>
</evidence>
<organism evidence="1 2">
    <name type="scientific">Deinococcus roseus</name>
    <dbReference type="NCBI Taxonomy" id="392414"/>
    <lineage>
        <taxon>Bacteria</taxon>
        <taxon>Thermotogati</taxon>
        <taxon>Deinococcota</taxon>
        <taxon>Deinococci</taxon>
        <taxon>Deinococcales</taxon>
        <taxon>Deinococcaceae</taxon>
        <taxon>Deinococcus</taxon>
    </lineage>
</organism>
<comment type="caution">
    <text evidence="1">The sequence shown here is derived from an EMBL/GenBank/DDBJ whole genome shotgun (WGS) entry which is preliminary data.</text>
</comment>
<dbReference type="EMBL" id="BMOD01000002">
    <property type="protein sequence ID" value="GGJ23508.1"/>
    <property type="molecule type" value="Genomic_DNA"/>
</dbReference>
<reference evidence="2" key="1">
    <citation type="journal article" date="2019" name="Int. J. Syst. Evol. Microbiol.">
        <title>The Global Catalogue of Microorganisms (GCM) 10K type strain sequencing project: providing services to taxonomists for standard genome sequencing and annotation.</title>
        <authorList>
            <consortium name="The Broad Institute Genomics Platform"/>
            <consortium name="The Broad Institute Genome Sequencing Center for Infectious Disease"/>
            <person name="Wu L."/>
            <person name="Ma J."/>
        </authorList>
    </citation>
    <scope>NUCLEOTIDE SEQUENCE [LARGE SCALE GENOMIC DNA]</scope>
    <source>
        <strain evidence="2">JCM 14370</strain>
    </source>
</reference>
<evidence type="ECO:0000313" key="1">
    <source>
        <dbReference type="EMBL" id="GGJ23508.1"/>
    </source>
</evidence>
<dbReference type="Proteomes" id="UP000632222">
    <property type="component" value="Unassembled WGS sequence"/>
</dbReference>
<proteinExistence type="predicted"/>
<name>A0ABQ2CXC5_9DEIO</name>
<protein>
    <submittedName>
        <fullName evidence="1">Uncharacterized protein</fullName>
    </submittedName>
</protein>
<gene>
    <name evidence="1" type="ORF">GCM10008938_07060</name>
</gene>
<accession>A0ABQ2CXC5</accession>
<keyword evidence="2" id="KW-1185">Reference proteome</keyword>
<sequence>MKKGVNLNLLKRLGRWVKAEPAAPATPSGVQKVTAEDVLARIGNVSPLEAAFIAAMENGEIGPDGDVVLIEEEDG</sequence>